<dbReference type="GO" id="GO:0004516">
    <property type="term" value="F:nicotinate phosphoribosyltransferase activity"/>
    <property type="evidence" value="ECO:0007669"/>
    <property type="project" value="UniProtKB-EC"/>
</dbReference>
<dbReference type="CDD" id="cd01571">
    <property type="entry name" value="NAPRTase_B"/>
    <property type="match status" value="1"/>
</dbReference>
<dbReference type="InterPro" id="IPR035809">
    <property type="entry name" value="NAPRTase_arc-type"/>
</dbReference>
<protein>
    <submittedName>
        <fullName evidence="4">Nicotinate phosphoribosyltransferase</fullName>
        <ecNumber evidence="4">6.3.4.21</ecNumber>
    </submittedName>
</protein>
<dbReference type="AlphaFoldDB" id="A0A0S7WUC2"/>
<dbReference type="PANTHER" id="PTHR43202:SF1">
    <property type="entry name" value="NICOTINATE PHOSPHORIBOSYLTRANSFERASE"/>
    <property type="match status" value="1"/>
</dbReference>
<dbReference type="SUPFAM" id="SSF51690">
    <property type="entry name" value="Nicotinate/Quinolinate PRTase C-terminal domain-like"/>
    <property type="match status" value="1"/>
</dbReference>
<accession>A0A0S7WUC2</accession>
<dbReference type="Pfam" id="PF02749">
    <property type="entry name" value="QRPTase_N"/>
    <property type="match status" value="1"/>
</dbReference>
<dbReference type="Proteomes" id="UP000052008">
    <property type="component" value="Unassembled WGS sequence"/>
</dbReference>
<dbReference type="PATRIC" id="fig|1703770.3.peg.1714"/>
<reference evidence="4 5" key="1">
    <citation type="journal article" date="2015" name="Microbiome">
        <title>Genomic resolution of linkages in carbon, nitrogen, and sulfur cycling among widespread estuary sediment bacteria.</title>
        <authorList>
            <person name="Baker B.J."/>
            <person name="Lazar C.S."/>
            <person name="Teske A.P."/>
            <person name="Dick G.J."/>
        </authorList>
    </citation>
    <scope>NUCLEOTIDE SEQUENCE [LARGE SCALE GENOMIC DNA]</scope>
    <source>
        <strain evidence="4">DG_24</strain>
    </source>
</reference>
<organism evidence="4 5">
    <name type="scientific">candidate division TA06 bacterium DG_24</name>
    <dbReference type="NCBI Taxonomy" id="1703770"/>
    <lineage>
        <taxon>Bacteria</taxon>
        <taxon>Bacteria division TA06</taxon>
    </lineage>
</organism>
<dbReference type="Pfam" id="PF01729">
    <property type="entry name" value="QRPTase_C"/>
    <property type="match status" value="1"/>
</dbReference>
<comment type="caution">
    <text evidence="4">The sequence shown here is derived from an EMBL/GenBank/DDBJ whole genome shotgun (WGS) entry which is preliminary data.</text>
</comment>
<keyword evidence="4" id="KW-0328">Glycosyltransferase</keyword>
<keyword evidence="1 4" id="KW-0808">Transferase</keyword>
<dbReference type="InterPro" id="IPR002638">
    <property type="entry name" value="Quinolinate_PRibosylTrfase_C"/>
</dbReference>
<dbReference type="EMBL" id="LIZS01000017">
    <property type="protein sequence ID" value="KPJ53513.1"/>
    <property type="molecule type" value="Genomic_DNA"/>
</dbReference>
<evidence type="ECO:0000259" key="3">
    <source>
        <dbReference type="Pfam" id="PF02749"/>
    </source>
</evidence>
<feature type="domain" description="Quinolinate phosphoribosyl transferase N-terminal" evidence="3">
    <location>
        <begin position="19"/>
        <end position="113"/>
    </location>
</feature>
<dbReference type="InterPro" id="IPR036068">
    <property type="entry name" value="Nicotinate_pribotase-like_C"/>
</dbReference>
<dbReference type="STRING" id="1703770.AMJ39_04300"/>
<evidence type="ECO:0000313" key="4">
    <source>
        <dbReference type="EMBL" id="KPJ53513.1"/>
    </source>
</evidence>
<dbReference type="SUPFAM" id="SSF54675">
    <property type="entry name" value="Nicotinate/Quinolinate PRTase N-terminal domain-like"/>
    <property type="match status" value="1"/>
</dbReference>
<evidence type="ECO:0000256" key="1">
    <source>
        <dbReference type="ARBA" id="ARBA00022679"/>
    </source>
</evidence>
<evidence type="ECO:0000259" key="2">
    <source>
        <dbReference type="Pfam" id="PF01729"/>
    </source>
</evidence>
<dbReference type="InterPro" id="IPR022412">
    <property type="entry name" value="Quinolinate_PRibosylTrfase_N"/>
</dbReference>
<dbReference type="NCBIfam" id="NF006415">
    <property type="entry name" value="PRK08662.1"/>
    <property type="match status" value="1"/>
</dbReference>
<gene>
    <name evidence="4" type="ORF">AMJ39_04300</name>
</gene>
<dbReference type="GO" id="GO:0009435">
    <property type="term" value="P:NAD+ biosynthetic process"/>
    <property type="evidence" value="ECO:0007669"/>
    <property type="project" value="InterPro"/>
</dbReference>
<sequence>MRGFHVASEDEILSGLTTDIYFRRTLEVLEREGKDPDVTAEVRTVRLPQNWEWGVLAGIEEVCHLLGGLAVDVDSLREGTIFQGDEPVLVVRGKYRLFAQHETPLLGLLCQASGVATKAARCRKAAGDKLVVNFGARRMHPTIAPMLDRSAYIGGCDSVSVVKGAELVGIEPTGTMPHALVLIMGDTIEAAKAFHRDIDPEVKRIVLVDTFNDEQIEAVRVAEAMGADLFAVRLDTPGSRRGNFAAILDEVRWELDLRGYGHVKLFVSGGIDEGDIVRLNRVADGYGVGTSIASAPSIDFSLDIVEVNGRPLAKRGKRSGAKRLIGCTQCGRRWVIPRAGQTPDRCDCGGSVEDLLGARLQQGTLVSFRPSPQEIRAYVLEQLESVSAGASMGKSDEVRRE</sequence>
<dbReference type="InterPro" id="IPR053190">
    <property type="entry name" value="NAPRTase-like"/>
</dbReference>
<feature type="domain" description="Quinolinate phosphoribosyl transferase C-terminal" evidence="2">
    <location>
        <begin position="115"/>
        <end position="303"/>
    </location>
</feature>
<dbReference type="InterPro" id="IPR013785">
    <property type="entry name" value="Aldolase_TIM"/>
</dbReference>
<evidence type="ECO:0000313" key="5">
    <source>
        <dbReference type="Proteomes" id="UP000052008"/>
    </source>
</evidence>
<dbReference type="GO" id="GO:0004514">
    <property type="term" value="F:nicotinate-nucleotide diphosphorylase (carboxylating) activity"/>
    <property type="evidence" value="ECO:0007669"/>
    <property type="project" value="InterPro"/>
</dbReference>
<keyword evidence="4" id="KW-0436">Ligase</keyword>
<dbReference type="InterPro" id="IPR037128">
    <property type="entry name" value="Quinolinate_PRibosylTase_N_sf"/>
</dbReference>
<name>A0A0S7WUC2_UNCT6</name>
<dbReference type="Gene3D" id="3.90.1170.20">
    <property type="entry name" value="Quinolinate phosphoribosyl transferase, N-terminal domain"/>
    <property type="match status" value="1"/>
</dbReference>
<dbReference type="Gene3D" id="3.20.20.70">
    <property type="entry name" value="Aldolase class I"/>
    <property type="match status" value="1"/>
</dbReference>
<dbReference type="EC" id="6.3.4.21" evidence="4"/>
<dbReference type="PANTHER" id="PTHR43202">
    <property type="entry name" value="NICOTINATE-NUCLEOTIDE PYROPHOSPHORYLASE"/>
    <property type="match status" value="1"/>
</dbReference>
<proteinExistence type="predicted"/>